<evidence type="ECO:0000256" key="1">
    <source>
        <dbReference type="SAM" id="SignalP"/>
    </source>
</evidence>
<dbReference type="RefSeq" id="WP_188644489.1">
    <property type="nucleotide sequence ID" value="NZ_BMKL01000001.1"/>
</dbReference>
<comment type="caution">
    <text evidence="3">The sequence shown here is derived from an EMBL/GenBank/DDBJ whole genome shotgun (WGS) entry which is preliminary data.</text>
</comment>
<evidence type="ECO:0000259" key="2">
    <source>
        <dbReference type="Pfam" id="PF13462"/>
    </source>
</evidence>
<feature type="signal peptide" evidence="1">
    <location>
        <begin position="1"/>
        <end position="21"/>
    </location>
</feature>
<reference evidence="4" key="1">
    <citation type="journal article" date="2019" name="Int. J. Syst. Evol. Microbiol.">
        <title>The Global Catalogue of Microorganisms (GCM) 10K type strain sequencing project: providing services to taxonomists for standard genome sequencing and annotation.</title>
        <authorList>
            <consortium name="The Broad Institute Genomics Platform"/>
            <consortium name="The Broad Institute Genome Sequencing Center for Infectious Disease"/>
            <person name="Wu L."/>
            <person name="Ma J."/>
        </authorList>
    </citation>
    <scope>NUCLEOTIDE SEQUENCE [LARGE SCALE GENOMIC DNA]</scope>
    <source>
        <strain evidence="4">CGMCC 1.15959</strain>
    </source>
</reference>
<name>A0ABQ1S5M5_9SPHN</name>
<dbReference type="InterPro" id="IPR036249">
    <property type="entry name" value="Thioredoxin-like_sf"/>
</dbReference>
<sequence length="226" mass="24272">MKIARLALAAVAALTATSATAEPNWLTVVDTAGGGHKIGNPAAKVKLTEFVSYTCPHCGHFAQEASSAIEVYTASGKVQVDVRHVVRDPVDLTVAMLANCGPAAKFPRNHTALILAQPKWLPLAEKATEGQKARWYGGAMSARRRAIASDLHLYDIMVPRGYDRVTLDKCLSDDARAKALGEQSVADDKKWNIQSTPSFAIDGALLTGVYTWGLLRPFLDARLSAT</sequence>
<feature type="domain" description="Thioredoxin-like fold" evidence="2">
    <location>
        <begin position="33"/>
        <end position="220"/>
    </location>
</feature>
<keyword evidence="1" id="KW-0732">Signal</keyword>
<evidence type="ECO:0000313" key="3">
    <source>
        <dbReference type="EMBL" id="GGD95355.1"/>
    </source>
</evidence>
<proteinExistence type="predicted"/>
<accession>A0ABQ1S5M5</accession>
<dbReference type="CDD" id="cd02972">
    <property type="entry name" value="DsbA_family"/>
    <property type="match status" value="1"/>
</dbReference>
<dbReference type="SUPFAM" id="SSF52833">
    <property type="entry name" value="Thioredoxin-like"/>
    <property type="match status" value="1"/>
</dbReference>
<dbReference type="Proteomes" id="UP000619041">
    <property type="component" value="Unassembled WGS sequence"/>
</dbReference>
<protein>
    <recommendedName>
        <fullName evidence="2">Thioredoxin-like fold domain-containing protein</fullName>
    </recommendedName>
</protein>
<organism evidence="3 4">
    <name type="scientific">Tsuneonella deserti</name>
    <dbReference type="NCBI Taxonomy" id="2035528"/>
    <lineage>
        <taxon>Bacteria</taxon>
        <taxon>Pseudomonadati</taxon>
        <taxon>Pseudomonadota</taxon>
        <taxon>Alphaproteobacteria</taxon>
        <taxon>Sphingomonadales</taxon>
        <taxon>Erythrobacteraceae</taxon>
        <taxon>Tsuneonella</taxon>
    </lineage>
</organism>
<dbReference type="Gene3D" id="1.10.40.110">
    <property type="match status" value="1"/>
</dbReference>
<dbReference type="EMBL" id="BMKL01000001">
    <property type="protein sequence ID" value="GGD95355.1"/>
    <property type="molecule type" value="Genomic_DNA"/>
</dbReference>
<evidence type="ECO:0000313" key="4">
    <source>
        <dbReference type="Proteomes" id="UP000619041"/>
    </source>
</evidence>
<dbReference type="Gene3D" id="3.40.30.10">
    <property type="entry name" value="Glutaredoxin"/>
    <property type="match status" value="1"/>
</dbReference>
<feature type="chain" id="PRO_5045629279" description="Thioredoxin-like fold domain-containing protein" evidence="1">
    <location>
        <begin position="22"/>
        <end position="226"/>
    </location>
</feature>
<gene>
    <name evidence="3" type="ORF">GCM10011515_14010</name>
</gene>
<keyword evidence="4" id="KW-1185">Reference proteome</keyword>
<dbReference type="InterPro" id="IPR012336">
    <property type="entry name" value="Thioredoxin-like_fold"/>
</dbReference>
<dbReference type="Pfam" id="PF13462">
    <property type="entry name" value="Thioredoxin_4"/>
    <property type="match status" value="1"/>
</dbReference>